<dbReference type="InterPro" id="IPR019734">
    <property type="entry name" value="TPR_rpt"/>
</dbReference>
<evidence type="ECO:0000256" key="3">
    <source>
        <dbReference type="SAM" id="SignalP"/>
    </source>
</evidence>
<feature type="transmembrane region" description="Helical" evidence="2">
    <location>
        <begin position="115"/>
        <end position="135"/>
    </location>
</feature>
<feature type="chain" id="PRO_5017344050" evidence="3">
    <location>
        <begin position="22"/>
        <end position="320"/>
    </location>
</feature>
<keyword evidence="5" id="KW-1185">Reference proteome</keyword>
<organism evidence="4 5">
    <name type="scientific">Marinobacterium iners DSM 11526</name>
    <dbReference type="NCBI Taxonomy" id="1122198"/>
    <lineage>
        <taxon>Bacteria</taxon>
        <taxon>Pseudomonadati</taxon>
        <taxon>Pseudomonadota</taxon>
        <taxon>Gammaproteobacteria</taxon>
        <taxon>Oceanospirillales</taxon>
        <taxon>Oceanospirillaceae</taxon>
        <taxon>Marinobacterium</taxon>
    </lineage>
</organism>
<evidence type="ECO:0000256" key="2">
    <source>
        <dbReference type="SAM" id="Phobius"/>
    </source>
</evidence>
<accession>A0A1H3ZRK1</accession>
<sequence length="320" mass="36824">MRRLSALLMAGLLLALPSAKAQSPSSDTTAASEAAVVVSESDQLRSEQRQELRQHVQQLQEPLYNPFIERYMIDEIKALRSDMERQRVEMIREITDRELKVANTSISYATDTVTYFFYLIAAASSILLIVGWSSIREIRERVQSIADEKVGKLVQEYEERLDRVEKELLRKSRIIQENQHELEITNEVQTLWVKATQETSWEQKIRLYDRILELRPDNPEALTYKADAALELNQHQWAISLCNRALTVDPDSGHAYFQLACAYADLGASRIALDYLKQAVQISDEYREQGRQEQRLLSLSQEPDFVSVLTQQQEGSSKED</sequence>
<dbReference type="PANTHER" id="PTHR12558">
    <property type="entry name" value="CELL DIVISION CYCLE 16,23,27"/>
    <property type="match status" value="1"/>
</dbReference>
<dbReference type="SUPFAM" id="SSF48452">
    <property type="entry name" value="TPR-like"/>
    <property type="match status" value="2"/>
</dbReference>
<dbReference type="STRING" id="1122198.SAMN02745729_102146"/>
<dbReference type="InterPro" id="IPR011990">
    <property type="entry name" value="TPR-like_helical_dom_sf"/>
</dbReference>
<keyword evidence="2" id="KW-0472">Membrane</keyword>
<protein>
    <submittedName>
        <fullName evidence="4">TPR repeat-containing protein</fullName>
    </submittedName>
</protein>
<dbReference type="PANTHER" id="PTHR12558:SF13">
    <property type="entry name" value="CELL DIVISION CYCLE PROTEIN 27 HOMOLOG"/>
    <property type="match status" value="1"/>
</dbReference>
<evidence type="ECO:0000256" key="1">
    <source>
        <dbReference type="SAM" id="Coils"/>
    </source>
</evidence>
<dbReference type="NCBIfam" id="NF047558">
    <property type="entry name" value="TPR_END_plus"/>
    <property type="match status" value="1"/>
</dbReference>
<evidence type="ECO:0000313" key="5">
    <source>
        <dbReference type="Proteomes" id="UP000242469"/>
    </source>
</evidence>
<evidence type="ECO:0000313" key="4">
    <source>
        <dbReference type="EMBL" id="SEA26350.1"/>
    </source>
</evidence>
<dbReference type="Pfam" id="PF13181">
    <property type="entry name" value="TPR_8"/>
    <property type="match status" value="1"/>
</dbReference>
<dbReference type="EMBL" id="FNRJ01000002">
    <property type="protein sequence ID" value="SEA26350.1"/>
    <property type="molecule type" value="Genomic_DNA"/>
</dbReference>
<reference evidence="5" key="1">
    <citation type="submission" date="2016-10" db="EMBL/GenBank/DDBJ databases">
        <authorList>
            <person name="Varghese N."/>
            <person name="Submissions S."/>
        </authorList>
    </citation>
    <scope>NUCLEOTIDE SEQUENCE [LARGE SCALE GENOMIC DNA]</scope>
    <source>
        <strain evidence="5">DSM 11526</strain>
    </source>
</reference>
<dbReference type="AlphaFoldDB" id="A0A1H3ZRK1"/>
<dbReference type="SMART" id="SM00028">
    <property type="entry name" value="TPR"/>
    <property type="match status" value="2"/>
</dbReference>
<dbReference type="Pfam" id="PF13431">
    <property type="entry name" value="TPR_17"/>
    <property type="match status" value="1"/>
</dbReference>
<keyword evidence="1" id="KW-0175">Coiled coil</keyword>
<name>A0A1H3ZRK1_9GAMM</name>
<gene>
    <name evidence="4" type="ORF">SAMN02745729_102146</name>
</gene>
<dbReference type="Gene3D" id="1.25.40.10">
    <property type="entry name" value="Tetratricopeptide repeat domain"/>
    <property type="match status" value="1"/>
</dbReference>
<feature type="coiled-coil region" evidence="1">
    <location>
        <begin position="147"/>
        <end position="174"/>
    </location>
</feature>
<keyword evidence="2" id="KW-0812">Transmembrane</keyword>
<dbReference type="Proteomes" id="UP000242469">
    <property type="component" value="Unassembled WGS sequence"/>
</dbReference>
<keyword evidence="2" id="KW-1133">Transmembrane helix</keyword>
<dbReference type="RefSeq" id="WP_091823306.1">
    <property type="nucleotide sequence ID" value="NZ_FNRJ01000002.1"/>
</dbReference>
<dbReference type="OrthoDB" id="9792573at2"/>
<proteinExistence type="predicted"/>
<keyword evidence="3" id="KW-0732">Signal</keyword>
<feature type="signal peptide" evidence="3">
    <location>
        <begin position="1"/>
        <end position="21"/>
    </location>
</feature>